<dbReference type="AlphaFoldDB" id="A0A220UDJ6"/>
<dbReference type="Proteomes" id="UP000198398">
    <property type="component" value="Chromosome"/>
</dbReference>
<proteinExistence type="predicted"/>
<keyword evidence="2" id="KW-1185">Reference proteome</keyword>
<organism evidence="1 2">
    <name type="scientific">Brachybacterium avium</name>
    <dbReference type="NCBI Taxonomy" id="2017485"/>
    <lineage>
        <taxon>Bacteria</taxon>
        <taxon>Bacillati</taxon>
        <taxon>Actinomycetota</taxon>
        <taxon>Actinomycetes</taxon>
        <taxon>Micrococcales</taxon>
        <taxon>Dermabacteraceae</taxon>
        <taxon>Brachybacterium</taxon>
    </lineage>
</organism>
<dbReference type="RefSeq" id="WP_089065262.1">
    <property type="nucleotide sequence ID" value="NZ_CP022316.1"/>
</dbReference>
<evidence type="ECO:0000313" key="2">
    <source>
        <dbReference type="Proteomes" id="UP000198398"/>
    </source>
</evidence>
<protein>
    <recommendedName>
        <fullName evidence="3">Aminoglycoside phosphotransferase domain-containing protein</fullName>
    </recommendedName>
</protein>
<reference evidence="2" key="1">
    <citation type="submission" date="2017-07" db="EMBL/GenBank/DDBJ databases">
        <title>Brachybacterium sp. VR2415.</title>
        <authorList>
            <person name="Tak E.J."/>
            <person name="Bae J.-W."/>
        </authorList>
    </citation>
    <scope>NUCLEOTIDE SEQUENCE [LARGE SCALE GENOMIC DNA]</scope>
    <source>
        <strain evidence="2">VR2415</strain>
    </source>
</reference>
<evidence type="ECO:0008006" key="3">
    <source>
        <dbReference type="Google" id="ProtNLM"/>
    </source>
</evidence>
<dbReference type="OrthoDB" id="9845016at2"/>
<evidence type="ECO:0000313" key="1">
    <source>
        <dbReference type="EMBL" id="ASK66021.1"/>
    </source>
</evidence>
<sequence>MPYRLLRLVAGTFPVLGPRRGRAAELVVVSFDGGIVVLDLAGGKVHRTYGTGPLTPADEDRRRQFIEHVSAPQFRFHREGAVIEEELVDGDYLGDLAHGERAELITTLVEQFATLTATYSSDAPSVTDRDLEAVLQEVDVPLGFARAWGRSSTHWFSARTPWIPTPREANAKNIVVRPDGRPAPIDLGDLQVDPYFIYPVGILIAAGDTVMRRFLSGELDSSFAPLFEAAGRSWRGTPEERQGLLLARIAYAAHKDSLVQGNADRAIFSASLLRRWEEVRDVFDGIPQHRAQAL</sequence>
<name>A0A220UDJ6_9MICO</name>
<accession>A0A220UDJ6</accession>
<dbReference type="KEGG" id="brv:CFK39_09550"/>
<gene>
    <name evidence="1" type="ORF">CFK39_09550</name>
</gene>
<dbReference type="EMBL" id="CP022316">
    <property type="protein sequence ID" value="ASK66021.1"/>
    <property type="molecule type" value="Genomic_DNA"/>
</dbReference>